<name>A0A6A0H2C0_HYAAZ</name>
<comment type="catalytic activity">
    <reaction evidence="1">
        <text>a nucleoside 2',3'-cyclic phosphate + H2O = a nucleoside 2'-phosphate + H(+)</text>
        <dbReference type="Rhea" id="RHEA:14489"/>
        <dbReference type="ChEBI" id="CHEBI:15377"/>
        <dbReference type="ChEBI" id="CHEBI:15378"/>
        <dbReference type="ChEBI" id="CHEBI:66954"/>
        <dbReference type="ChEBI" id="CHEBI:78552"/>
        <dbReference type="EC" id="3.1.4.37"/>
    </reaction>
</comment>
<keyword evidence="12" id="KW-0472">Membrane</keyword>
<proteinExistence type="inferred from homology"/>
<dbReference type="OrthoDB" id="3231855at2759"/>
<dbReference type="GO" id="GO:0009214">
    <property type="term" value="P:cyclic nucleotide catabolic process"/>
    <property type="evidence" value="ECO:0007669"/>
    <property type="project" value="InterPro"/>
</dbReference>
<keyword evidence="13" id="KW-0449">Lipoprotein</keyword>
<evidence type="ECO:0000256" key="9">
    <source>
        <dbReference type="ARBA" id="ARBA00022553"/>
    </source>
</evidence>
<comment type="similarity">
    <text evidence="4">Belongs to the 2H phosphoesterase superfamily. CNPase family.</text>
</comment>
<protein>
    <recommendedName>
        <fullName evidence="7">2',3'-cyclic-nucleotide 3'-phosphodiesterase</fullName>
        <ecNumber evidence="6">3.1.4.37</ecNumber>
    </recommendedName>
</protein>
<keyword evidence="11" id="KW-0694">RNA-binding</keyword>
<keyword evidence="8" id="KW-0488">Methylation</keyword>
<dbReference type="Gene3D" id="3.90.1740.10">
    <property type="entry name" value="2',3'-cyclic nucleotide 3'-phosphodiesterase superfamily"/>
    <property type="match status" value="1"/>
</dbReference>
<comment type="caution">
    <text evidence="18">The sequence shown here is derived from an EMBL/GenBank/DDBJ whole genome shotgun (WGS) entry which is preliminary data.</text>
</comment>
<evidence type="ECO:0000259" key="17">
    <source>
        <dbReference type="Pfam" id="PF05881"/>
    </source>
</evidence>
<dbReference type="Gene3D" id="3.40.50.300">
    <property type="entry name" value="P-loop containing nucleotide triphosphate hydrolases"/>
    <property type="match status" value="1"/>
</dbReference>
<gene>
    <name evidence="18" type="ORF">HAZT_HAZT005806</name>
</gene>
<evidence type="ECO:0000256" key="7">
    <source>
        <dbReference type="ARBA" id="ARBA00014478"/>
    </source>
</evidence>
<dbReference type="InterPro" id="IPR027417">
    <property type="entry name" value="P-loop_NTPase"/>
</dbReference>
<comment type="subunit">
    <text evidence="5">Exists as monomers and homodimers.</text>
</comment>
<comment type="function">
    <text evidence="15">Catalyzes the formation of 2'-nucleotide products from 2',3'-cyclic substrates. May participate in RNA metabolism in the myelinating cell, CNP is the third most abundant protein in central nervous system myelin.</text>
</comment>
<evidence type="ECO:0000256" key="6">
    <source>
        <dbReference type="ARBA" id="ARBA00012317"/>
    </source>
</evidence>
<feature type="region of interest" description="Disordered" evidence="16">
    <location>
        <begin position="459"/>
        <end position="483"/>
    </location>
</feature>
<feature type="domain" description="Cyclic nucleotide phosphodiesterase catalytic" evidence="17">
    <location>
        <begin position="293"/>
        <end position="429"/>
    </location>
</feature>
<evidence type="ECO:0000256" key="3">
    <source>
        <dbReference type="ARBA" id="ARBA00004635"/>
    </source>
</evidence>
<reference evidence="18" key="2">
    <citation type="journal article" date="2018" name="Environ. Sci. Technol.">
        <title>The Toxicogenome of Hyalella azteca: A Model for Sediment Ecotoxicology and Evolutionary Toxicology.</title>
        <authorList>
            <person name="Poynton H.C."/>
            <person name="Hasenbein S."/>
            <person name="Benoit J.B."/>
            <person name="Sepulveda M.S."/>
            <person name="Poelchau M.F."/>
            <person name="Hughes D.S.T."/>
            <person name="Murali S.C."/>
            <person name="Chen S."/>
            <person name="Glastad K.M."/>
            <person name="Goodisman M.A.D."/>
            <person name="Werren J.H."/>
            <person name="Vineis J.H."/>
            <person name="Bowen J.L."/>
            <person name="Friedrich M."/>
            <person name="Jones J."/>
            <person name="Robertson H.M."/>
            <person name="Feyereisen R."/>
            <person name="Mechler-Hickson A."/>
            <person name="Mathers N."/>
            <person name="Lee C.E."/>
            <person name="Colbourne J.K."/>
            <person name="Biales A."/>
            <person name="Johnston J.S."/>
            <person name="Wellborn G.A."/>
            <person name="Rosendale A.J."/>
            <person name="Cridge A.G."/>
            <person name="Munoz-Torres M.C."/>
            <person name="Bain P.A."/>
            <person name="Manny A.R."/>
            <person name="Major K.M."/>
            <person name="Lambert F.N."/>
            <person name="Vulpe C.D."/>
            <person name="Tuck P."/>
            <person name="Blalock B.J."/>
            <person name="Lin Y.Y."/>
            <person name="Smith M.E."/>
            <person name="Ochoa-Acuna H."/>
            <person name="Chen M.M."/>
            <person name="Childers C.P."/>
            <person name="Qu J."/>
            <person name="Dugan S."/>
            <person name="Lee S.L."/>
            <person name="Chao H."/>
            <person name="Dinh H."/>
            <person name="Han Y."/>
            <person name="Doddapaneni H."/>
            <person name="Worley K.C."/>
            <person name="Muzny D.M."/>
            <person name="Gibbs R.A."/>
            <person name="Richards S."/>
        </authorList>
    </citation>
    <scope>NUCLEOTIDE SEQUENCE</scope>
    <source>
        <strain evidence="18">HAZT.00-mixed</strain>
        <tissue evidence="18">Whole organism</tissue>
    </source>
</reference>
<dbReference type="GO" id="GO:0005737">
    <property type="term" value="C:cytoplasm"/>
    <property type="evidence" value="ECO:0007669"/>
    <property type="project" value="TreeGrafter"/>
</dbReference>
<dbReference type="SUPFAM" id="SSF55144">
    <property type="entry name" value="LigT-like"/>
    <property type="match status" value="2"/>
</dbReference>
<evidence type="ECO:0000256" key="5">
    <source>
        <dbReference type="ARBA" id="ARBA00011781"/>
    </source>
</evidence>
<evidence type="ECO:0000256" key="16">
    <source>
        <dbReference type="SAM" id="MobiDB-lite"/>
    </source>
</evidence>
<sequence length="615" mass="68165">MGQVFSCLRDHCPKLGRKRKLSEESESSQVASLDVSTEDANKCYVDQRVILVEEQDDPDERNRAVGGVANSSAIAHEDHIYSNHLACNEATLVDIEVVPKDHLIDNLESSCPKKIEKFPDQTVSVKKIKTEDFQDFPIIKDQNTIDYVLKSKIAVIMRGLSGSGKSTLASKLLEIYGDYAIECSADFFFNQPDGSYAFDPTLLKEAHNFCYETAKHEMSVVHRPLVIINNTNIKLWEYKKYTNLAKDYCYTVIIMEPQTPWAQDPEILAQKNIHGNEASSIANRLAQYQANEPIFFGWFLNPHDSCILVNQVFDYLKELLNVSPFRESLVRCCTLTVPNFVKVSEAEAHEYYRFTGRDGAFQSLHCTAMFMGKGKAPGAQEYLKRPAVTGFVITPRTLGARVLLQPPLLPLWGQQDDGLDMPDALASLYRAAQPDQRVLLPNGRELLLSGSELGSAAATAKDRSPLAGVESLSEGTSPPNDIAGITETEVMARILQRASSKPRLCDDEGSLKTLVDISCDQVPQPAQGKIHDIPFVDETGEGRRAHLTLAVAPNVAAVVTGFDLLQLLRLESEIREVLPRSVKIKGGVITEYEGGVFAVKPDQCMKVQAMFSASY</sequence>
<evidence type="ECO:0000256" key="13">
    <source>
        <dbReference type="ARBA" id="ARBA00023288"/>
    </source>
</evidence>
<dbReference type="EMBL" id="JQDR03009456">
    <property type="protein sequence ID" value="KAA0195647.1"/>
    <property type="molecule type" value="Genomic_DNA"/>
</dbReference>
<dbReference type="InterPro" id="IPR008431">
    <property type="entry name" value="CNPase"/>
</dbReference>
<dbReference type="GO" id="GO:0016020">
    <property type="term" value="C:membrane"/>
    <property type="evidence" value="ECO:0007669"/>
    <property type="project" value="UniProtKB-SubCell"/>
</dbReference>
<dbReference type="GO" id="GO:0003723">
    <property type="term" value="F:RNA binding"/>
    <property type="evidence" value="ECO:0007669"/>
    <property type="project" value="UniProtKB-KW"/>
</dbReference>
<dbReference type="EC" id="3.1.4.37" evidence="6"/>
<dbReference type="PANTHER" id="PTHR10156:SF0">
    <property type="entry name" value="2',3'-CYCLIC-NUCLEOTIDE 3'-PHOSPHODIESTERASE"/>
    <property type="match status" value="1"/>
</dbReference>
<dbReference type="Pfam" id="PF05881">
    <property type="entry name" value="CNPase"/>
    <property type="match status" value="2"/>
</dbReference>
<dbReference type="AlphaFoldDB" id="A0A6A0H2C0"/>
<accession>A0A6A0H2C0</accession>
<evidence type="ECO:0000256" key="10">
    <source>
        <dbReference type="ARBA" id="ARBA00022801"/>
    </source>
</evidence>
<keyword evidence="10" id="KW-0378">Hydrolase</keyword>
<dbReference type="InterPro" id="IPR009097">
    <property type="entry name" value="Cyclic_Pdiesterase"/>
</dbReference>
<feature type="domain" description="Cyclic nucleotide phosphodiesterase catalytic" evidence="17">
    <location>
        <begin position="534"/>
        <end position="615"/>
    </location>
</feature>
<dbReference type="InterPro" id="IPR047325">
    <property type="entry name" value="CNPase_cat"/>
</dbReference>
<evidence type="ECO:0000256" key="2">
    <source>
        <dbReference type="ARBA" id="ARBA00004223"/>
    </source>
</evidence>
<evidence type="ECO:0000256" key="14">
    <source>
        <dbReference type="ARBA" id="ARBA00023289"/>
    </source>
</evidence>
<evidence type="ECO:0000256" key="8">
    <source>
        <dbReference type="ARBA" id="ARBA00022481"/>
    </source>
</evidence>
<reference evidence="18" key="3">
    <citation type="submission" date="2019-06" db="EMBL/GenBank/DDBJ databases">
        <authorList>
            <person name="Poynton C."/>
            <person name="Hasenbein S."/>
            <person name="Benoit J.B."/>
            <person name="Sepulveda M.S."/>
            <person name="Poelchau M.F."/>
            <person name="Murali S.C."/>
            <person name="Chen S."/>
            <person name="Glastad K.M."/>
            <person name="Werren J.H."/>
            <person name="Vineis J.H."/>
            <person name="Bowen J.L."/>
            <person name="Friedrich M."/>
            <person name="Jones J."/>
            <person name="Robertson H.M."/>
            <person name="Feyereisen R."/>
            <person name="Mechler-Hickson A."/>
            <person name="Mathers N."/>
            <person name="Lee C.E."/>
            <person name="Colbourne J.K."/>
            <person name="Biales A."/>
            <person name="Johnston J.S."/>
            <person name="Wellborn G.A."/>
            <person name="Rosendale A.J."/>
            <person name="Cridge A.G."/>
            <person name="Munoz-Torres M.C."/>
            <person name="Bain P.A."/>
            <person name="Manny A.R."/>
            <person name="Major K.M."/>
            <person name="Lambert F.N."/>
            <person name="Vulpe C.D."/>
            <person name="Tuck P."/>
            <person name="Blalock B.J."/>
            <person name="Lin Y.-Y."/>
            <person name="Smith M.E."/>
            <person name="Ochoa-Acuna H."/>
            <person name="Chen M.-J.M."/>
            <person name="Childers C.P."/>
            <person name="Qu J."/>
            <person name="Dugan S."/>
            <person name="Lee S.L."/>
            <person name="Chao H."/>
            <person name="Dinh H."/>
            <person name="Han Y."/>
            <person name="Doddapaneni H."/>
            <person name="Worley K.C."/>
            <person name="Muzny D.M."/>
            <person name="Gibbs R.A."/>
            <person name="Richards S."/>
        </authorList>
    </citation>
    <scope>NUCLEOTIDE SEQUENCE</scope>
    <source>
        <strain evidence="18">HAZT.00-mixed</strain>
        <tissue evidence="18">Whole organism</tissue>
    </source>
</reference>
<reference evidence="18" key="1">
    <citation type="submission" date="2014-08" db="EMBL/GenBank/DDBJ databases">
        <authorList>
            <person name="Murali S."/>
            <person name="Richards S."/>
            <person name="Bandaranaike D."/>
            <person name="Bellair M."/>
            <person name="Blankenburg K."/>
            <person name="Chao H."/>
            <person name="Dinh H."/>
            <person name="Doddapaneni H."/>
            <person name="Dugan-Rocha S."/>
            <person name="Elkadiri S."/>
            <person name="Gnanaolivu R."/>
            <person name="Hughes D."/>
            <person name="Lee S."/>
            <person name="Li M."/>
            <person name="Ming W."/>
            <person name="Munidasa M."/>
            <person name="Muniz J."/>
            <person name="Nguyen L."/>
            <person name="Osuji N."/>
            <person name="Pu L.-L."/>
            <person name="Puazo M."/>
            <person name="Skinner E."/>
            <person name="Qu C."/>
            <person name="Quiroz J."/>
            <person name="Raj R."/>
            <person name="Weissenberger G."/>
            <person name="Xin Y."/>
            <person name="Zou X."/>
            <person name="Han Y."/>
            <person name="Worley K."/>
            <person name="Muzny D."/>
            <person name="Gibbs R."/>
        </authorList>
    </citation>
    <scope>NUCLEOTIDE SEQUENCE</scope>
    <source>
        <strain evidence="18">HAZT.00-mixed</strain>
        <tissue evidence="18">Whole organism</tissue>
    </source>
</reference>
<evidence type="ECO:0000256" key="12">
    <source>
        <dbReference type="ARBA" id="ARBA00023136"/>
    </source>
</evidence>
<dbReference type="Proteomes" id="UP000711488">
    <property type="component" value="Unassembled WGS sequence"/>
</dbReference>
<dbReference type="Pfam" id="PF13671">
    <property type="entry name" value="AAA_33"/>
    <property type="match status" value="1"/>
</dbReference>
<comment type="subcellular location">
    <subcellularLocation>
        <location evidence="2">Melanosome</location>
    </subcellularLocation>
    <subcellularLocation>
        <location evidence="3">Membrane</location>
        <topology evidence="3">Lipid-anchor</topology>
    </subcellularLocation>
</comment>
<dbReference type="SUPFAM" id="SSF52540">
    <property type="entry name" value="P-loop containing nucleoside triphosphate hydrolases"/>
    <property type="match status" value="1"/>
</dbReference>
<evidence type="ECO:0000256" key="4">
    <source>
        <dbReference type="ARBA" id="ARBA00008662"/>
    </source>
</evidence>
<organism evidence="18">
    <name type="scientific">Hyalella azteca</name>
    <name type="common">Amphipod</name>
    <dbReference type="NCBI Taxonomy" id="294128"/>
    <lineage>
        <taxon>Eukaryota</taxon>
        <taxon>Metazoa</taxon>
        <taxon>Ecdysozoa</taxon>
        <taxon>Arthropoda</taxon>
        <taxon>Crustacea</taxon>
        <taxon>Multicrustacea</taxon>
        <taxon>Malacostraca</taxon>
        <taxon>Eumalacostraca</taxon>
        <taxon>Peracarida</taxon>
        <taxon>Amphipoda</taxon>
        <taxon>Senticaudata</taxon>
        <taxon>Talitrida</taxon>
        <taxon>Talitroidea</taxon>
        <taxon>Hyalellidae</taxon>
        <taxon>Hyalella</taxon>
    </lineage>
</organism>
<dbReference type="GO" id="GO:0004113">
    <property type="term" value="F:2',3'-cyclic-nucleotide 3'-phosphodiesterase activity"/>
    <property type="evidence" value="ECO:0007669"/>
    <property type="project" value="UniProtKB-EC"/>
</dbReference>
<evidence type="ECO:0000256" key="11">
    <source>
        <dbReference type="ARBA" id="ARBA00022884"/>
    </source>
</evidence>
<evidence type="ECO:0000256" key="1">
    <source>
        <dbReference type="ARBA" id="ARBA00000610"/>
    </source>
</evidence>
<dbReference type="PANTHER" id="PTHR10156">
    <property type="entry name" value="2',3'-CYCLIC-NUCLEOTIDE 3'-PHOSPHODIESTERASE"/>
    <property type="match status" value="1"/>
</dbReference>
<evidence type="ECO:0000313" key="18">
    <source>
        <dbReference type="EMBL" id="KAA0195647.1"/>
    </source>
</evidence>
<keyword evidence="9" id="KW-0597">Phosphoprotein</keyword>
<evidence type="ECO:0000256" key="15">
    <source>
        <dbReference type="ARBA" id="ARBA00045937"/>
    </source>
</evidence>
<keyword evidence="14" id="KW-0636">Prenylation</keyword>